<sequence>MDWLRAQEKKLRYSFDATAPHDVVSKFALKSNGELWSTRPLDREEESQYRVPIQVTDGVSGHSRVTTYWVTVQDLNDVPPVFDRSMGVYEVQLPENREVGKPTGIRLAVDDADEVNEFTFDIISGNEGKKFSIDETSRTIVVAAPLDYDYPVNDRNFTLRVRVSDGTNAPAITDAVVAVVNVNDQDPMFQRSNYSFVVTENTDCSVPLGQCLDREATAQGTLILHPRATDEGGKGHDAVPAIVHVTILDLNDNYPYFVRPVHDSFREEVAIGVTTITVVELTQDALTQSGSLRLAKCLRQGLAAADRDENEGPLPDVTQDACHSSTSGPPTQLPEGVTIGDFIKENIVKVDQQHQEVEDVRHYCVEGDEMSAASLSSLTSGSSRGDMIFDYRMDWGQKFEKLAQIYCAGTEADEGSEDDSPNALNKPVQKPTIPAS</sequence>
<dbReference type="CDD" id="cd11304">
    <property type="entry name" value="Cadherin_repeat"/>
    <property type="match status" value="2"/>
</dbReference>
<feature type="domain" description="Cadherin" evidence="11">
    <location>
        <begin position="196"/>
        <end position="257"/>
    </location>
</feature>
<dbReference type="AlphaFoldDB" id="A0AAW0T356"/>
<comment type="subcellular location">
    <subcellularLocation>
        <location evidence="8">Cell membrane</location>
        <topology evidence="8">Single-pass type I membrane protein</topology>
    </subcellularLocation>
    <subcellularLocation>
        <location evidence="1">Membrane</location>
        <topology evidence="1">Single-pass membrane protein</topology>
    </subcellularLocation>
</comment>
<dbReference type="GO" id="GO:0045296">
    <property type="term" value="F:cadherin binding"/>
    <property type="evidence" value="ECO:0007669"/>
    <property type="project" value="TreeGrafter"/>
</dbReference>
<organism evidence="12 13">
    <name type="scientific">Scylla paramamosain</name>
    <name type="common">Mud crab</name>
    <dbReference type="NCBI Taxonomy" id="85552"/>
    <lineage>
        <taxon>Eukaryota</taxon>
        <taxon>Metazoa</taxon>
        <taxon>Ecdysozoa</taxon>
        <taxon>Arthropoda</taxon>
        <taxon>Crustacea</taxon>
        <taxon>Multicrustacea</taxon>
        <taxon>Malacostraca</taxon>
        <taxon>Eumalacostraca</taxon>
        <taxon>Eucarida</taxon>
        <taxon>Decapoda</taxon>
        <taxon>Pleocyemata</taxon>
        <taxon>Brachyura</taxon>
        <taxon>Eubrachyura</taxon>
        <taxon>Portunoidea</taxon>
        <taxon>Portunidae</taxon>
        <taxon>Portuninae</taxon>
        <taxon>Scylla</taxon>
    </lineage>
</organism>
<feature type="compositionally biased region" description="Acidic residues" evidence="10">
    <location>
        <begin position="411"/>
        <end position="420"/>
    </location>
</feature>
<comment type="function">
    <text evidence="9">Cadherins are calcium-dependent cell adhesion proteins.</text>
</comment>
<dbReference type="SMART" id="SM00112">
    <property type="entry name" value="CA"/>
    <property type="match status" value="2"/>
</dbReference>
<dbReference type="Gene3D" id="2.60.40.60">
    <property type="entry name" value="Cadherins"/>
    <property type="match status" value="3"/>
</dbReference>
<dbReference type="GO" id="GO:0016477">
    <property type="term" value="P:cell migration"/>
    <property type="evidence" value="ECO:0007669"/>
    <property type="project" value="TreeGrafter"/>
</dbReference>
<keyword evidence="3" id="KW-0677">Repeat</keyword>
<evidence type="ECO:0000256" key="9">
    <source>
        <dbReference type="RuleBase" id="RU004357"/>
    </source>
</evidence>
<accession>A0AAW0T356</accession>
<evidence type="ECO:0000256" key="4">
    <source>
        <dbReference type="ARBA" id="ARBA00022837"/>
    </source>
</evidence>
<dbReference type="GO" id="GO:0008013">
    <property type="term" value="F:beta-catenin binding"/>
    <property type="evidence" value="ECO:0007669"/>
    <property type="project" value="TreeGrafter"/>
</dbReference>
<evidence type="ECO:0000313" key="12">
    <source>
        <dbReference type="EMBL" id="KAK8380707.1"/>
    </source>
</evidence>
<evidence type="ECO:0000256" key="8">
    <source>
        <dbReference type="RuleBase" id="RU003318"/>
    </source>
</evidence>
<feature type="region of interest" description="Disordered" evidence="10">
    <location>
        <begin position="305"/>
        <end position="335"/>
    </location>
</feature>
<keyword evidence="8" id="KW-0130">Cell adhesion</keyword>
<gene>
    <name evidence="12" type="ORF">O3P69_007967</name>
</gene>
<dbReference type="GO" id="GO:0009887">
    <property type="term" value="P:animal organ morphogenesis"/>
    <property type="evidence" value="ECO:0007669"/>
    <property type="project" value="UniProtKB-ARBA"/>
</dbReference>
<dbReference type="Proteomes" id="UP001487740">
    <property type="component" value="Unassembled WGS sequence"/>
</dbReference>
<keyword evidence="5" id="KW-1133">Transmembrane helix</keyword>
<dbReference type="GO" id="GO:0016342">
    <property type="term" value="C:catenin complex"/>
    <property type="evidence" value="ECO:0007669"/>
    <property type="project" value="TreeGrafter"/>
</dbReference>
<dbReference type="PROSITE" id="PS50268">
    <property type="entry name" value="CADHERIN_2"/>
    <property type="match status" value="3"/>
</dbReference>
<dbReference type="InterPro" id="IPR000233">
    <property type="entry name" value="Cadherin_Y-type_LIR"/>
</dbReference>
<dbReference type="Gene3D" id="4.10.900.10">
    <property type="entry name" value="TCF3-CBD (Catenin binding domain)"/>
    <property type="match status" value="1"/>
</dbReference>
<evidence type="ECO:0000256" key="2">
    <source>
        <dbReference type="ARBA" id="ARBA00022692"/>
    </source>
</evidence>
<evidence type="ECO:0000256" key="3">
    <source>
        <dbReference type="ARBA" id="ARBA00022737"/>
    </source>
</evidence>
<comment type="caution">
    <text evidence="12">The sequence shown here is derived from an EMBL/GenBank/DDBJ whole genome shotgun (WGS) entry which is preliminary data.</text>
</comment>
<dbReference type="EMBL" id="JARAKH010000041">
    <property type="protein sequence ID" value="KAK8380707.1"/>
    <property type="molecule type" value="Genomic_DNA"/>
</dbReference>
<evidence type="ECO:0000313" key="13">
    <source>
        <dbReference type="Proteomes" id="UP001487740"/>
    </source>
</evidence>
<keyword evidence="2 8" id="KW-0812">Transmembrane</keyword>
<dbReference type="GO" id="GO:0007156">
    <property type="term" value="P:homophilic cell adhesion via plasma membrane adhesion molecules"/>
    <property type="evidence" value="ECO:0007669"/>
    <property type="project" value="InterPro"/>
</dbReference>
<keyword evidence="13" id="KW-1185">Reference proteome</keyword>
<evidence type="ECO:0000259" key="11">
    <source>
        <dbReference type="PROSITE" id="PS50268"/>
    </source>
</evidence>
<dbReference type="PROSITE" id="PS00232">
    <property type="entry name" value="CADHERIN_1"/>
    <property type="match status" value="1"/>
</dbReference>
<dbReference type="Pfam" id="PF00028">
    <property type="entry name" value="Cadherin"/>
    <property type="match status" value="2"/>
</dbReference>
<feature type="domain" description="Cadherin" evidence="11">
    <location>
        <begin position="85"/>
        <end position="189"/>
    </location>
</feature>
<dbReference type="InterPro" id="IPR020894">
    <property type="entry name" value="Cadherin_CS"/>
</dbReference>
<evidence type="ECO:0000256" key="5">
    <source>
        <dbReference type="ARBA" id="ARBA00022989"/>
    </source>
</evidence>
<dbReference type="GO" id="GO:0005509">
    <property type="term" value="F:calcium ion binding"/>
    <property type="evidence" value="ECO:0007669"/>
    <property type="project" value="UniProtKB-UniRule"/>
</dbReference>
<dbReference type="PRINTS" id="PR00205">
    <property type="entry name" value="CADHERIN"/>
</dbReference>
<reference evidence="12 13" key="1">
    <citation type="submission" date="2023-03" db="EMBL/GenBank/DDBJ databases">
        <title>High-quality genome of Scylla paramamosain provides insights in environmental adaptation.</title>
        <authorList>
            <person name="Zhang L."/>
        </authorList>
    </citation>
    <scope>NUCLEOTIDE SEQUENCE [LARGE SCALE GENOMIC DNA]</scope>
    <source>
        <strain evidence="12">LZ_2023a</strain>
        <tissue evidence="12">Muscle</tissue>
    </source>
</reference>
<dbReference type="PANTHER" id="PTHR24027:SF438">
    <property type="entry name" value="CADHERIN 23"/>
    <property type="match status" value="1"/>
</dbReference>
<evidence type="ECO:0000256" key="6">
    <source>
        <dbReference type="ARBA" id="ARBA00023136"/>
    </source>
</evidence>
<evidence type="ECO:0000256" key="10">
    <source>
        <dbReference type="SAM" id="MobiDB-lite"/>
    </source>
</evidence>
<keyword evidence="6" id="KW-0472">Membrane</keyword>
<evidence type="ECO:0000256" key="1">
    <source>
        <dbReference type="ARBA" id="ARBA00004167"/>
    </source>
</evidence>
<dbReference type="SUPFAM" id="SSF49313">
    <property type="entry name" value="Cadherin-like"/>
    <property type="match status" value="3"/>
</dbReference>
<protein>
    <recommendedName>
        <fullName evidence="11">Cadherin domain-containing protein</fullName>
    </recommendedName>
</protein>
<proteinExistence type="predicted"/>
<dbReference type="InterPro" id="IPR002126">
    <property type="entry name" value="Cadherin-like_dom"/>
</dbReference>
<dbReference type="InterPro" id="IPR039808">
    <property type="entry name" value="Cadherin"/>
</dbReference>
<name>A0AAW0T356_SCYPA</name>
<feature type="compositionally biased region" description="Polar residues" evidence="10">
    <location>
        <begin position="321"/>
        <end position="330"/>
    </location>
</feature>
<dbReference type="InterPro" id="IPR015919">
    <property type="entry name" value="Cadherin-like_sf"/>
</dbReference>
<dbReference type="InterPro" id="IPR027397">
    <property type="entry name" value="Catenin-bd_sf"/>
</dbReference>
<feature type="domain" description="Cadherin" evidence="11">
    <location>
        <begin position="2"/>
        <end position="82"/>
    </location>
</feature>
<evidence type="ECO:0000256" key="7">
    <source>
        <dbReference type="PROSITE-ProRule" id="PRU00043"/>
    </source>
</evidence>
<keyword evidence="4 7" id="KW-0106">Calcium</keyword>
<feature type="region of interest" description="Disordered" evidence="10">
    <location>
        <begin position="410"/>
        <end position="436"/>
    </location>
</feature>
<dbReference type="Pfam" id="PF01049">
    <property type="entry name" value="CADH_Y-type_LIR"/>
    <property type="match status" value="1"/>
</dbReference>
<dbReference type="PANTHER" id="PTHR24027">
    <property type="entry name" value="CADHERIN-23"/>
    <property type="match status" value="1"/>
</dbReference>